<dbReference type="Proteomes" id="UP000193380">
    <property type="component" value="Unassembled WGS sequence"/>
</dbReference>
<accession>A0A060XYG2</accession>
<dbReference type="PANTHER" id="PTHR28581:SF1">
    <property type="entry name" value="CONSORTIN"/>
    <property type="match status" value="1"/>
</dbReference>
<dbReference type="InterPro" id="IPR028129">
    <property type="entry name" value="Consortin_C"/>
</dbReference>
<sequence length="156" mass="17261">MFVVEIIRDGAASLDGLAKLITVEMTPAPSLVSILKRRRSVCVENVCVAPSSVPHKHPAKRRVRFKVPDDGFDQGEGVFESVYICPTMAIIKCMCVCILTMSPSPRLLPSPDKKRFNKAHEISTYPVHRALQNKSPFRGMTVVSTFLNTCFSLLIG</sequence>
<reference evidence="2" key="2">
    <citation type="submission" date="2014-03" db="EMBL/GenBank/DDBJ databases">
        <authorList>
            <person name="Genoscope - CEA"/>
        </authorList>
    </citation>
    <scope>NUCLEOTIDE SEQUENCE</scope>
</reference>
<evidence type="ECO:0000259" key="1">
    <source>
        <dbReference type="Pfam" id="PF15281"/>
    </source>
</evidence>
<dbReference type="GO" id="GO:0071253">
    <property type="term" value="F:connexin binding"/>
    <property type="evidence" value="ECO:0007669"/>
    <property type="project" value="InterPro"/>
</dbReference>
<evidence type="ECO:0000313" key="3">
    <source>
        <dbReference type="Proteomes" id="UP000193380"/>
    </source>
</evidence>
<dbReference type="PANTHER" id="PTHR28581">
    <property type="entry name" value="CONSORTIN"/>
    <property type="match status" value="1"/>
</dbReference>
<feature type="domain" description="Consortin C-terminal" evidence="1">
    <location>
        <begin position="24"/>
        <end position="85"/>
    </location>
</feature>
<dbReference type="PaxDb" id="8022-A0A060XYG2"/>
<dbReference type="Pfam" id="PF15281">
    <property type="entry name" value="Consortin_C"/>
    <property type="match status" value="1"/>
</dbReference>
<name>A0A060XYG2_ONCMY</name>
<organism evidence="2 3">
    <name type="scientific">Oncorhynchus mykiss</name>
    <name type="common">Rainbow trout</name>
    <name type="synonym">Salmo gairdneri</name>
    <dbReference type="NCBI Taxonomy" id="8022"/>
    <lineage>
        <taxon>Eukaryota</taxon>
        <taxon>Metazoa</taxon>
        <taxon>Chordata</taxon>
        <taxon>Craniata</taxon>
        <taxon>Vertebrata</taxon>
        <taxon>Euteleostomi</taxon>
        <taxon>Actinopterygii</taxon>
        <taxon>Neopterygii</taxon>
        <taxon>Teleostei</taxon>
        <taxon>Protacanthopterygii</taxon>
        <taxon>Salmoniformes</taxon>
        <taxon>Salmonidae</taxon>
        <taxon>Salmoninae</taxon>
        <taxon>Oncorhynchus</taxon>
    </lineage>
</organism>
<dbReference type="GO" id="GO:0030133">
    <property type="term" value="C:transport vesicle"/>
    <property type="evidence" value="ECO:0007669"/>
    <property type="project" value="TreeGrafter"/>
</dbReference>
<dbReference type="STRING" id="8022.A0A060XYG2"/>
<reference evidence="2" key="1">
    <citation type="journal article" date="2014" name="Nat. Commun.">
        <title>The rainbow trout genome provides novel insights into evolution after whole-genome duplication in vertebrates.</title>
        <authorList>
            <person name="Berthelot C."/>
            <person name="Brunet F."/>
            <person name="Chalopin D."/>
            <person name="Juanchich A."/>
            <person name="Bernard M."/>
            <person name="Noel B."/>
            <person name="Bento P."/>
            <person name="Da Silva C."/>
            <person name="Labadie K."/>
            <person name="Alberti A."/>
            <person name="Aury J.M."/>
            <person name="Louis A."/>
            <person name="Dehais P."/>
            <person name="Bardou P."/>
            <person name="Montfort J."/>
            <person name="Klopp C."/>
            <person name="Cabau C."/>
            <person name="Gaspin C."/>
            <person name="Thorgaard G.H."/>
            <person name="Boussaha M."/>
            <person name="Quillet E."/>
            <person name="Guyomard R."/>
            <person name="Galiana D."/>
            <person name="Bobe J."/>
            <person name="Volff J.N."/>
            <person name="Genet C."/>
            <person name="Wincker P."/>
            <person name="Jaillon O."/>
            <person name="Roest Crollius H."/>
            <person name="Guiguen Y."/>
        </authorList>
    </citation>
    <scope>NUCLEOTIDE SEQUENCE [LARGE SCALE GENOMIC DNA]</scope>
</reference>
<proteinExistence type="predicted"/>
<dbReference type="AlphaFoldDB" id="A0A060XYG2"/>
<gene>
    <name evidence="2" type="ORF">GSONMT00049199001</name>
</gene>
<dbReference type="InterPro" id="IPR042318">
    <property type="entry name" value="Consortin"/>
</dbReference>
<evidence type="ECO:0000313" key="2">
    <source>
        <dbReference type="EMBL" id="CDQ84516.1"/>
    </source>
</evidence>
<dbReference type="GO" id="GO:0042998">
    <property type="term" value="P:positive regulation of Golgi to plasma membrane protein transport"/>
    <property type="evidence" value="ECO:0007669"/>
    <property type="project" value="InterPro"/>
</dbReference>
<dbReference type="GO" id="GO:0005802">
    <property type="term" value="C:trans-Golgi network"/>
    <property type="evidence" value="ECO:0007669"/>
    <property type="project" value="InterPro"/>
</dbReference>
<protein>
    <recommendedName>
        <fullName evidence="1">Consortin C-terminal domain-containing protein</fullName>
    </recommendedName>
</protein>
<dbReference type="EMBL" id="FR906465">
    <property type="protein sequence ID" value="CDQ84516.1"/>
    <property type="molecule type" value="Genomic_DNA"/>
</dbReference>
<dbReference type="GO" id="GO:0005886">
    <property type="term" value="C:plasma membrane"/>
    <property type="evidence" value="ECO:0007669"/>
    <property type="project" value="TreeGrafter"/>
</dbReference>